<keyword evidence="2" id="KW-1185">Reference proteome</keyword>
<name>A0ACB7TMW5_HYAAI</name>
<sequence length="1103" mass="121637">MSRMNCCVVNCANSYKKCPPGTKFFRFPGRQCLVDQRERWIRSVRRVKLSSSTAAAHSCVGRPEAPAPSAPAALGSPTPKMASASSQLNAAVTHNRFAALAMEDMELGADESNNTTAPSRTTEVLNNAGRTAVAVQGSDLNPRDTAGWKFTATSNESQAKKIVARVTKSSRLPVNLPKEEQKIIMRPRGGLCLARLEVDVVLSAVITAASVTKTEAMEDTICTNPTQNIIVVSPPDEERANKYATVRSLFIGGKNYETYAYRTAPHGTAKGVIRGIALDATDEEIQNDIVHPANPTALDSHRIGSTASVVILFQGTKVPRSVKYGPCRVPCGLYKQHYDVCRTCGRVGHRADVCPTPETKICFACGALNPAPDHAGQCKPCCKLCGGAHATGTEGCTRKYKVPFVVTQRRWEKKNNERSTLSQADFPDLPPPSRGQWKQQQEKQGERPGIHRGRSLSRKRDKSRGRSASRGTTTQEKMNFNQGRQPPARQLNWAPATRHQEMAHTNSAQDQINRALRQENEQLKRSLAELNARLNSFINAQNSQAPKQREHSSQQPKVQEAAPQPPAPNPPVPEEEKDNIEMEEQPCAEKNTEPETGEADRSCGPAPKRRALEGARERRINMRLDRLEERQNQREAKIDRLDQRNGRLATNVTIKWFPAHAGKLDESVGPNRNEEADREAHALTRRGLPSSLPDMREADPTEAKAENANSEEFAITKYGEVLQWYRASRNKYPPPHRDLTRKEATTFRQLQARAIWTPVWAKHVCPEIYHTDTCQRCKKARATQSHILWECSPPAPNTQDIEMPDKIGNKITSTDLETQRAVVQHVLELLDRQKPETSTEKKIDTLIKVGLKRILGIPQTTSTERLLELGLHNTVDELIEAHFAAQVARLSSTKAGLKILDEAGIAAPRVEVSDGVQLTRDEREDIQVDPIPRNIHPVHHAGRREARTRAILRGVGSDAKAALFVDAAEYSTRRAFGVSVVDGKGKLVARASVCTDQVTVAEEIAIALALEAAEVPCVVYSDSRSAVRAFSRGLISQQAARLLRSGRRQARWAGGHISWLPAHVEGIDGVNPNASARTLARECTNRAGGGEEFGGTLTSERIL</sequence>
<evidence type="ECO:0000313" key="2">
    <source>
        <dbReference type="Proteomes" id="UP000821845"/>
    </source>
</evidence>
<reference evidence="1" key="1">
    <citation type="submission" date="2020-05" db="EMBL/GenBank/DDBJ databases">
        <title>Large-scale comparative analyses of tick genomes elucidate their genetic diversity and vector capacities.</title>
        <authorList>
            <person name="Jia N."/>
            <person name="Wang J."/>
            <person name="Shi W."/>
            <person name="Du L."/>
            <person name="Sun Y."/>
            <person name="Zhan W."/>
            <person name="Jiang J."/>
            <person name="Wang Q."/>
            <person name="Zhang B."/>
            <person name="Ji P."/>
            <person name="Sakyi L.B."/>
            <person name="Cui X."/>
            <person name="Yuan T."/>
            <person name="Jiang B."/>
            <person name="Yang W."/>
            <person name="Lam T.T.-Y."/>
            <person name="Chang Q."/>
            <person name="Ding S."/>
            <person name="Wang X."/>
            <person name="Zhu J."/>
            <person name="Ruan X."/>
            <person name="Zhao L."/>
            <person name="Wei J."/>
            <person name="Que T."/>
            <person name="Du C."/>
            <person name="Cheng J."/>
            <person name="Dai P."/>
            <person name="Han X."/>
            <person name="Huang E."/>
            <person name="Gao Y."/>
            <person name="Liu J."/>
            <person name="Shao H."/>
            <person name="Ye R."/>
            <person name="Li L."/>
            <person name="Wei W."/>
            <person name="Wang X."/>
            <person name="Wang C."/>
            <person name="Yang T."/>
            <person name="Huo Q."/>
            <person name="Li W."/>
            <person name="Guo W."/>
            <person name="Chen H."/>
            <person name="Zhou L."/>
            <person name="Ni X."/>
            <person name="Tian J."/>
            <person name="Zhou Y."/>
            <person name="Sheng Y."/>
            <person name="Liu T."/>
            <person name="Pan Y."/>
            <person name="Xia L."/>
            <person name="Li J."/>
            <person name="Zhao F."/>
            <person name="Cao W."/>
        </authorList>
    </citation>
    <scope>NUCLEOTIDE SEQUENCE</scope>
    <source>
        <strain evidence="1">Hyas-2018</strain>
    </source>
</reference>
<comment type="caution">
    <text evidence="1">The sequence shown here is derived from an EMBL/GenBank/DDBJ whole genome shotgun (WGS) entry which is preliminary data.</text>
</comment>
<proteinExistence type="predicted"/>
<organism evidence="1 2">
    <name type="scientific">Hyalomma asiaticum</name>
    <name type="common">Tick</name>
    <dbReference type="NCBI Taxonomy" id="266040"/>
    <lineage>
        <taxon>Eukaryota</taxon>
        <taxon>Metazoa</taxon>
        <taxon>Ecdysozoa</taxon>
        <taxon>Arthropoda</taxon>
        <taxon>Chelicerata</taxon>
        <taxon>Arachnida</taxon>
        <taxon>Acari</taxon>
        <taxon>Parasitiformes</taxon>
        <taxon>Ixodida</taxon>
        <taxon>Ixodoidea</taxon>
        <taxon>Ixodidae</taxon>
        <taxon>Hyalomminae</taxon>
        <taxon>Hyalomma</taxon>
    </lineage>
</organism>
<protein>
    <submittedName>
        <fullName evidence="1">Uncharacterized protein</fullName>
    </submittedName>
</protein>
<evidence type="ECO:0000313" key="1">
    <source>
        <dbReference type="EMBL" id="KAH6947667.1"/>
    </source>
</evidence>
<accession>A0ACB7TMW5</accession>
<dbReference type="EMBL" id="CM023481">
    <property type="protein sequence ID" value="KAH6947667.1"/>
    <property type="molecule type" value="Genomic_DNA"/>
</dbReference>
<dbReference type="Proteomes" id="UP000821845">
    <property type="component" value="Chromosome 1"/>
</dbReference>
<gene>
    <name evidence="1" type="ORF">HPB50_020559</name>
</gene>